<feature type="region of interest" description="Disordered" evidence="1">
    <location>
        <begin position="936"/>
        <end position="959"/>
    </location>
</feature>
<dbReference type="Pfam" id="PF17148">
    <property type="entry name" value="DUF5117"/>
    <property type="match status" value="1"/>
</dbReference>
<feature type="compositionally biased region" description="Basic and acidic residues" evidence="1">
    <location>
        <begin position="31"/>
        <end position="46"/>
    </location>
</feature>
<feature type="region of interest" description="Disordered" evidence="1">
    <location>
        <begin position="31"/>
        <end position="80"/>
    </location>
</feature>
<dbReference type="CDD" id="cd04276">
    <property type="entry name" value="ZnMc_MMP_like_2"/>
    <property type="match status" value="1"/>
</dbReference>
<dbReference type="InterPro" id="IPR032534">
    <property type="entry name" value="EcxA_zinc-bd"/>
</dbReference>
<dbReference type="Gene3D" id="3.40.390.10">
    <property type="entry name" value="Collagenase (Catalytic Domain)"/>
    <property type="match status" value="1"/>
</dbReference>
<feature type="domain" description="EcxA zinc-binding" evidence="2">
    <location>
        <begin position="501"/>
        <end position="822"/>
    </location>
</feature>
<proteinExistence type="predicted"/>
<reference evidence="5 6" key="1">
    <citation type="submission" date="2019-02" db="EMBL/GenBank/DDBJ databases">
        <title>Deep-cultivation of Planctomycetes and their phenomic and genomic characterization uncovers novel biology.</title>
        <authorList>
            <person name="Wiegand S."/>
            <person name="Jogler M."/>
            <person name="Boedeker C."/>
            <person name="Pinto D."/>
            <person name="Vollmers J."/>
            <person name="Rivas-Marin E."/>
            <person name="Kohn T."/>
            <person name="Peeters S.H."/>
            <person name="Heuer A."/>
            <person name="Rast P."/>
            <person name="Oberbeckmann S."/>
            <person name="Bunk B."/>
            <person name="Jeske O."/>
            <person name="Meyerdierks A."/>
            <person name="Storesund J.E."/>
            <person name="Kallscheuer N."/>
            <person name="Luecker S."/>
            <person name="Lage O.M."/>
            <person name="Pohl T."/>
            <person name="Merkel B.J."/>
            <person name="Hornburger P."/>
            <person name="Mueller R.-W."/>
            <person name="Bruemmer F."/>
            <person name="Labrenz M."/>
            <person name="Spormann A.M."/>
            <person name="Op Den Camp H."/>
            <person name="Overmann J."/>
            <person name="Amann R."/>
            <person name="Jetten M.S.M."/>
            <person name="Mascher T."/>
            <person name="Medema M.H."/>
            <person name="Devos D.P."/>
            <person name="Kaster A.-K."/>
            <person name="Ovreas L."/>
            <person name="Rohde M."/>
            <person name="Galperin M.Y."/>
            <person name="Jogler C."/>
        </authorList>
    </citation>
    <scope>NUCLEOTIDE SEQUENCE [LARGE SCALE GENOMIC DNA]</scope>
    <source>
        <strain evidence="5 6">Pla108</strain>
    </source>
</reference>
<dbReference type="InterPro" id="IPR034032">
    <property type="entry name" value="Zn_MMP-like_bac"/>
</dbReference>
<feature type="compositionally biased region" description="Low complexity" evidence="1">
    <location>
        <begin position="63"/>
        <end position="72"/>
    </location>
</feature>
<feature type="domain" description="DUF5117" evidence="3">
    <location>
        <begin position="143"/>
        <end position="319"/>
    </location>
</feature>
<evidence type="ECO:0008006" key="7">
    <source>
        <dbReference type="Google" id="ProtNLM"/>
    </source>
</evidence>
<dbReference type="EMBL" id="SJPR01000001">
    <property type="protein sequence ID" value="TWT99387.1"/>
    <property type="molecule type" value="Genomic_DNA"/>
</dbReference>
<dbReference type="PANTHER" id="PTHR38478:SF1">
    <property type="entry name" value="ZINC DEPENDENT METALLOPROTEASE DOMAIN LIPOPROTEIN"/>
    <property type="match status" value="1"/>
</dbReference>
<name>A0A5C6AIU2_9BACT</name>
<dbReference type="PANTHER" id="PTHR38478">
    <property type="entry name" value="PEPTIDASE M1A AND M12B"/>
    <property type="match status" value="1"/>
</dbReference>
<dbReference type="InterPro" id="IPR033413">
    <property type="entry name" value="DUF5117"/>
</dbReference>
<dbReference type="RefSeq" id="WP_197526138.1">
    <property type="nucleotide sequence ID" value="NZ_SJPR01000001.1"/>
</dbReference>
<comment type="caution">
    <text evidence="5">The sequence shown here is derived from an EMBL/GenBank/DDBJ whole genome shotgun (WGS) entry which is preliminary data.</text>
</comment>
<dbReference type="InterPro" id="IPR024079">
    <property type="entry name" value="MetalloPept_cat_dom_sf"/>
</dbReference>
<dbReference type="AlphaFoldDB" id="A0A5C6AIU2"/>
<evidence type="ECO:0000313" key="5">
    <source>
        <dbReference type="EMBL" id="TWT99387.1"/>
    </source>
</evidence>
<evidence type="ECO:0000259" key="2">
    <source>
        <dbReference type="Pfam" id="PF16313"/>
    </source>
</evidence>
<evidence type="ECO:0000256" key="1">
    <source>
        <dbReference type="SAM" id="MobiDB-lite"/>
    </source>
</evidence>
<accession>A0A5C6AIU2</accession>
<evidence type="ECO:0000259" key="4">
    <source>
        <dbReference type="Pfam" id="PF17162"/>
    </source>
</evidence>
<gene>
    <name evidence="5" type="ORF">Pla108_03240</name>
</gene>
<organism evidence="5 6">
    <name type="scientific">Botrimarina colliarenosi</name>
    <dbReference type="NCBI Taxonomy" id="2528001"/>
    <lineage>
        <taxon>Bacteria</taxon>
        <taxon>Pseudomonadati</taxon>
        <taxon>Planctomycetota</taxon>
        <taxon>Planctomycetia</taxon>
        <taxon>Pirellulales</taxon>
        <taxon>Lacipirellulaceae</taxon>
        <taxon>Botrimarina</taxon>
    </lineage>
</organism>
<dbReference type="Pfam" id="PF17162">
    <property type="entry name" value="DUF5118"/>
    <property type="match status" value="1"/>
</dbReference>
<protein>
    <recommendedName>
        <fullName evidence="7">DUF5117 domain-containing protein</fullName>
    </recommendedName>
</protein>
<dbReference type="Pfam" id="PF16313">
    <property type="entry name" value="DUF4953"/>
    <property type="match status" value="1"/>
</dbReference>
<sequence length="959" mass="107246">MSLVSFRRHAFRALSVVAVLVVAAGPLNRARADETKAAEEKSDDAKAATPVSAEASDSKDASKSSSSDSSSDSKPKYPPLSKVLADTKKVEGLITLHQSDTKLYAELKSSDLDKDFVVLITIAKGIGQLPLLGGYSWNYDDNWVWQFRKEGDNIHVVRRNVRFKAKSGTPTAEAVKLAYTDSILFSLPIATRGSGGSYLVDLSAVFFTDLPQISQVLPGFSFNRQRSSWSEVRGYPKNVEIQVAATYASSGYVYLETVADSRAATINVHYSISRLPSTDYKPREADDRIGYFLTAVKDFSKEDPDDRFVRYINRWNLQKVDESAEISTPKHPIKFWLEKTIPFAYRKPIRDGLEEWNKAFEKAGFYNAIEVEQQQNDADWDPGDINYNTFRWITSGAGFAMGPSRVNPMTGEILDADIIFDADFLQFWKQEYEYFTPQGIELLTGGPIELESYYAQQEALPARLRAHSHDGRCSCNLLGGASRQFAFAATIAATRKRSSDDLDKLINQGLKEVTMHEVGHTLGLRHNFKASTLHSIEEALDVEKVRKEGLVASVMDYAPVFLVPERMKQGDFYTTTIGPYDYWAIEYGYKPLKDEKKGLAEIAARSGERGHAFSTDDDTRGIDPDPHSRRFDFGDDLVEYAKIQAELVAESMPRIIEDMVDEGEGYQKARQAFGVLLSTHMNSVFNASRYVGGLYVSRSHKGDADAPDPFKLVDGKQQREALQLVSDQMFSDKPFDIPASLYNKMLPSRWSHWGADDTSRIDYPVHATIRLLQDRTLDQLMGSLTLTRLHDNEMKVAEDDANAMTVADLLTTLSGSIFAELKDVKEDAEYTNRKPLVSSLRRNLQRSYLARLARLALDRTSAPEDCQTLAYAELADLKKEIDLVLEDEPKLDRYSEAHLREASDRIRKTLETDRVFEQAGGGSLLNFLMMGKEPAAEAARDLSGGAPLSAVAPQGYPRP</sequence>
<dbReference type="InterPro" id="IPR033428">
    <property type="entry name" value="DUF5118"/>
</dbReference>
<evidence type="ECO:0000313" key="6">
    <source>
        <dbReference type="Proteomes" id="UP000317421"/>
    </source>
</evidence>
<feature type="domain" description="DUF5118" evidence="4">
    <location>
        <begin position="78"/>
        <end position="125"/>
    </location>
</feature>
<keyword evidence="6" id="KW-1185">Reference proteome</keyword>
<dbReference type="Proteomes" id="UP000317421">
    <property type="component" value="Unassembled WGS sequence"/>
</dbReference>
<dbReference type="GO" id="GO:0008237">
    <property type="term" value="F:metallopeptidase activity"/>
    <property type="evidence" value="ECO:0007669"/>
    <property type="project" value="InterPro"/>
</dbReference>
<evidence type="ECO:0000259" key="3">
    <source>
        <dbReference type="Pfam" id="PF17148"/>
    </source>
</evidence>
<dbReference type="SUPFAM" id="SSF55486">
    <property type="entry name" value="Metalloproteases ('zincins'), catalytic domain"/>
    <property type="match status" value="1"/>
</dbReference>